<evidence type="ECO:0000313" key="2">
    <source>
        <dbReference type="EMBL" id="MCW4627844.1"/>
    </source>
</evidence>
<dbReference type="InterPro" id="IPR021814">
    <property type="entry name" value="DUF3394"/>
</dbReference>
<dbReference type="RefSeq" id="WP_265217761.1">
    <property type="nucleotide sequence ID" value="NZ_JAPEUL010000004.1"/>
</dbReference>
<protein>
    <submittedName>
        <fullName evidence="2">DUF3394 domain-containing protein</fullName>
    </submittedName>
</protein>
<keyword evidence="1" id="KW-0812">Transmembrane</keyword>
<accession>A0ABT3KBJ2</accession>
<dbReference type="EMBL" id="JAPEUL010000004">
    <property type="protein sequence ID" value="MCW4627844.1"/>
    <property type="molecule type" value="Genomic_DNA"/>
</dbReference>
<evidence type="ECO:0000256" key="1">
    <source>
        <dbReference type="SAM" id="Phobius"/>
    </source>
</evidence>
<dbReference type="Proteomes" id="UP001431181">
    <property type="component" value="Unassembled WGS sequence"/>
</dbReference>
<comment type="caution">
    <text evidence="2">The sequence shown here is derived from an EMBL/GenBank/DDBJ whole genome shotgun (WGS) entry which is preliminary data.</text>
</comment>
<dbReference type="Pfam" id="PF11874">
    <property type="entry name" value="DUF3394"/>
    <property type="match status" value="1"/>
</dbReference>
<organism evidence="2 3">
    <name type="scientific">Marinomonas rhodophyticola</name>
    <dbReference type="NCBI Taxonomy" id="2992803"/>
    <lineage>
        <taxon>Bacteria</taxon>
        <taxon>Pseudomonadati</taxon>
        <taxon>Pseudomonadota</taxon>
        <taxon>Gammaproteobacteria</taxon>
        <taxon>Oceanospirillales</taxon>
        <taxon>Oceanospirillaceae</taxon>
        <taxon>Marinomonas</taxon>
    </lineage>
</organism>
<evidence type="ECO:0000313" key="3">
    <source>
        <dbReference type="Proteomes" id="UP001431181"/>
    </source>
</evidence>
<proteinExistence type="predicted"/>
<name>A0ABT3KBJ2_9GAMM</name>
<feature type="transmembrane region" description="Helical" evidence="1">
    <location>
        <begin position="48"/>
        <end position="75"/>
    </location>
</feature>
<keyword evidence="1" id="KW-1133">Transmembrane helix</keyword>
<keyword evidence="3" id="KW-1185">Reference proteome</keyword>
<feature type="transmembrane region" description="Helical" evidence="1">
    <location>
        <begin position="12"/>
        <end position="36"/>
    </location>
</feature>
<reference evidence="2" key="1">
    <citation type="submission" date="2022-11" db="EMBL/GenBank/DDBJ databases">
        <title>Marinomonas sp. nov., isolated from marine algae.</title>
        <authorList>
            <person name="Choi D.G."/>
            <person name="Kim J.M."/>
            <person name="Lee J.K."/>
            <person name="Baek J.H."/>
            <person name="Jeon C.O."/>
        </authorList>
    </citation>
    <scope>NUCLEOTIDE SEQUENCE</scope>
    <source>
        <strain evidence="2">KJ51-3</strain>
    </source>
</reference>
<gene>
    <name evidence="2" type="ORF">ONZ52_01925</name>
</gene>
<sequence>MADSGIPFDLVSWIWLLIKLAVGILLTATALTGFHLRKLHFYEITARLVAAVMLFAPGILWDQIGISLAIFLWGWHLRHNLNLSKRFKGAKQ</sequence>
<keyword evidence="1" id="KW-0472">Membrane</keyword>